<evidence type="ECO:0000313" key="2">
    <source>
        <dbReference type="EMBL" id="QKW48156.1"/>
    </source>
</evidence>
<name>A0A7H8N190_STRMI</name>
<organism evidence="2 3">
    <name type="scientific">Streptomyces microflavus</name>
    <name type="common">Streptomyces lipmanii</name>
    <dbReference type="NCBI Taxonomy" id="1919"/>
    <lineage>
        <taxon>Bacteria</taxon>
        <taxon>Bacillati</taxon>
        <taxon>Actinomycetota</taxon>
        <taxon>Actinomycetes</taxon>
        <taxon>Kitasatosporales</taxon>
        <taxon>Streptomycetaceae</taxon>
        <taxon>Streptomyces</taxon>
    </lineage>
</organism>
<proteinExistence type="predicted"/>
<dbReference type="InterPro" id="IPR016032">
    <property type="entry name" value="Sig_transdc_resp-reg_C-effctor"/>
</dbReference>
<dbReference type="RefSeq" id="WP_176145994.1">
    <property type="nucleotide sequence ID" value="NZ_CP054928.1"/>
</dbReference>
<feature type="region of interest" description="Disordered" evidence="1">
    <location>
        <begin position="1"/>
        <end position="46"/>
    </location>
</feature>
<geneLocation type="plasmid" evidence="2 3">
    <name>unnamed2</name>
</geneLocation>
<dbReference type="GeneID" id="87636876"/>
<feature type="compositionally biased region" description="Low complexity" evidence="1">
    <location>
        <begin position="17"/>
        <end position="31"/>
    </location>
</feature>
<evidence type="ECO:0008006" key="4">
    <source>
        <dbReference type="Google" id="ProtNLM"/>
    </source>
</evidence>
<protein>
    <recommendedName>
        <fullName evidence="4">HTH luxR-type domain-containing protein</fullName>
    </recommendedName>
</protein>
<reference evidence="2 3" key="1">
    <citation type="submission" date="2020-06" db="EMBL/GenBank/DDBJ databases">
        <title>Genome mining for natural products.</title>
        <authorList>
            <person name="Zhang B."/>
            <person name="Shi J."/>
            <person name="Ge H."/>
        </authorList>
    </citation>
    <scope>NUCLEOTIDE SEQUENCE [LARGE SCALE GENOMIC DNA]</scope>
    <source>
        <strain evidence="2 3">NA06532</strain>
        <plasmid evidence="2 3">unnamed2</plasmid>
    </source>
</reference>
<sequence>MHMGESGSTAAEDFPPSEEGAISEAAASPGAQHDEDAHASPAPAPDPAIARRLRADAEADLIAAAERLAHISVTDALAVAAHHVCSSPAAEFFPTLNATVARTRELTKNAETELFIAQHGTAEIPAFGAAADPLNALGAAERGLLVRSLYNPAARDRPAEQDHVASLLAHGMEARITIARFPQMILIDKSHLIIDDHAPVSTDATSQGGWHITDLGAVSWAREIFLMLWETATRWQDVEVTQGLMTNERQRRILRELEAGSPQNEVAPRTGLSKRTVERELLLLRQKFGGWTIYQVMAWWGRSSERTVV</sequence>
<dbReference type="Proteomes" id="UP000509345">
    <property type="component" value="Plasmid unnamed2"/>
</dbReference>
<evidence type="ECO:0000313" key="3">
    <source>
        <dbReference type="Proteomes" id="UP000509345"/>
    </source>
</evidence>
<evidence type="ECO:0000256" key="1">
    <source>
        <dbReference type="SAM" id="MobiDB-lite"/>
    </source>
</evidence>
<accession>A0A7H8N190</accession>
<dbReference type="AlphaFoldDB" id="A0A7H8N190"/>
<keyword evidence="2" id="KW-0614">Plasmid</keyword>
<dbReference type="SUPFAM" id="SSF46894">
    <property type="entry name" value="C-terminal effector domain of the bipartite response regulators"/>
    <property type="match status" value="1"/>
</dbReference>
<dbReference type="GO" id="GO:0006355">
    <property type="term" value="P:regulation of DNA-templated transcription"/>
    <property type="evidence" value="ECO:0007669"/>
    <property type="project" value="InterPro"/>
</dbReference>
<dbReference type="GO" id="GO:0003677">
    <property type="term" value="F:DNA binding"/>
    <property type="evidence" value="ECO:0007669"/>
    <property type="project" value="InterPro"/>
</dbReference>
<dbReference type="EMBL" id="CP054928">
    <property type="protein sequence ID" value="QKW48156.1"/>
    <property type="molecule type" value="Genomic_DNA"/>
</dbReference>
<gene>
    <name evidence="2" type="ORF">HUT09_37120</name>
</gene>